<evidence type="ECO:0000256" key="1">
    <source>
        <dbReference type="ARBA" id="ARBA00022801"/>
    </source>
</evidence>
<dbReference type="Proteomes" id="UP001526147">
    <property type="component" value="Unassembled WGS sequence"/>
</dbReference>
<protein>
    <submittedName>
        <fullName evidence="3">HAD-IIB family hydrolase</fullName>
    </submittedName>
</protein>
<dbReference type="RefSeq" id="WP_264143198.1">
    <property type="nucleotide sequence ID" value="NZ_JAOYEY010000041.1"/>
</dbReference>
<evidence type="ECO:0000313" key="3">
    <source>
        <dbReference type="EMBL" id="MCV9886646.1"/>
    </source>
</evidence>
<reference evidence="3 4" key="1">
    <citation type="submission" date="2022-10" db="EMBL/GenBank/DDBJ databases">
        <title>Draft genome assembly of moderately radiation resistant bacterium Metabacillus halosaccharovorans.</title>
        <authorList>
            <person name="Pal S."/>
            <person name="Gopinathan A."/>
        </authorList>
    </citation>
    <scope>NUCLEOTIDE SEQUENCE [LARGE SCALE GENOMIC DNA]</scope>
    <source>
        <strain evidence="3 4">VITHBRA001</strain>
    </source>
</reference>
<accession>A0ABT3DI10</accession>
<keyword evidence="1 3" id="KW-0378">Hydrolase</keyword>
<sequence length="285" mass="32987">MNVKLNKSFSVSSEIKYLIFFDFDETYYPHACTEEQLNSLYELEEYLNKLSKEQAVKIGWITGSDLYQIDHKVNRTKMVYSPHFIASNLGTEVYDVRENGQLIANKEWVSRLQNSSFTSNKITELVRELNNQFRIKLVEQTQLGQKRYKFNYYYYMSSQTQTQHDLNIIRHLAKINGIGLNINRCNPNAGDPEDAFDVDFIPKYTGKKEVVKFMINLYKVPITNTIAFGDSGNDVDMLKTVQHGYLLANATAEARSLHHKVTQSDYSKGILEVLKNIFGNMKKED</sequence>
<feature type="domain" description="Sucrose phosphatase-like" evidence="2">
    <location>
        <begin position="17"/>
        <end position="274"/>
    </location>
</feature>
<dbReference type="Gene3D" id="3.30.70.1410">
    <property type="entry name" value="yhjk (haloacid dehalogenase-like hydrolase protein) domain"/>
    <property type="match status" value="1"/>
</dbReference>
<dbReference type="PANTHER" id="PTHR10000:SF57">
    <property type="entry name" value="KANOSAMINE-6-PHOSPHATE PHOSPHATASE"/>
    <property type="match status" value="1"/>
</dbReference>
<keyword evidence="4" id="KW-1185">Reference proteome</keyword>
<dbReference type="PROSITE" id="PS01229">
    <property type="entry name" value="COF_2"/>
    <property type="match status" value="1"/>
</dbReference>
<dbReference type="InterPro" id="IPR006380">
    <property type="entry name" value="SPP-like_dom"/>
</dbReference>
<dbReference type="SFLD" id="SFLDG01141">
    <property type="entry name" value="C2.B.1:_Sucrose_Phosphatase_Li"/>
    <property type="match status" value="1"/>
</dbReference>
<dbReference type="GO" id="GO:0016787">
    <property type="term" value="F:hydrolase activity"/>
    <property type="evidence" value="ECO:0007669"/>
    <property type="project" value="UniProtKB-KW"/>
</dbReference>
<gene>
    <name evidence="3" type="ORF">OIH86_13480</name>
</gene>
<name>A0ABT3DI10_9BACI</name>
<dbReference type="SFLD" id="SFLDG01140">
    <property type="entry name" value="C2.B:_Phosphomannomutase_and_P"/>
    <property type="match status" value="1"/>
</dbReference>
<dbReference type="Gene3D" id="3.40.50.1000">
    <property type="entry name" value="HAD superfamily/HAD-like"/>
    <property type="match status" value="1"/>
</dbReference>
<dbReference type="Pfam" id="PF05116">
    <property type="entry name" value="S6PP"/>
    <property type="match status" value="1"/>
</dbReference>
<comment type="caution">
    <text evidence="3">The sequence shown here is derived from an EMBL/GenBank/DDBJ whole genome shotgun (WGS) entry which is preliminary data.</text>
</comment>
<dbReference type="InterPro" id="IPR006379">
    <property type="entry name" value="HAD-SF_hydro_IIB"/>
</dbReference>
<evidence type="ECO:0000313" key="4">
    <source>
        <dbReference type="Proteomes" id="UP001526147"/>
    </source>
</evidence>
<organism evidence="3 4">
    <name type="scientific">Metabacillus halosaccharovorans</name>
    <dbReference type="NCBI Taxonomy" id="930124"/>
    <lineage>
        <taxon>Bacteria</taxon>
        <taxon>Bacillati</taxon>
        <taxon>Bacillota</taxon>
        <taxon>Bacilli</taxon>
        <taxon>Bacillales</taxon>
        <taxon>Bacillaceae</taxon>
        <taxon>Metabacillus</taxon>
    </lineage>
</organism>
<dbReference type="SFLD" id="SFLDS00003">
    <property type="entry name" value="Haloacid_Dehalogenase"/>
    <property type="match status" value="1"/>
</dbReference>
<dbReference type="PANTHER" id="PTHR10000">
    <property type="entry name" value="PHOSPHOSERINE PHOSPHATASE"/>
    <property type="match status" value="1"/>
</dbReference>
<evidence type="ECO:0000259" key="2">
    <source>
        <dbReference type="Pfam" id="PF05116"/>
    </source>
</evidence>
<dbReference type="NCBIfam" id="TIGR01484">
    <property type="entry name" value="HAD-SF-IIB"/>
    <property type="match status" value="1"/>
</dbReference>
<proteinExistence type="predicted"/>
<dbReference type="InterPro" id="IPR036412">
    <property type="entry name" value="HAD-like_sf"/>
</dbReference>
<dbReference type="InterPro" id="IPR023214">
    <property type="entry name" value="HAD_sf"/>
</dbReference>
<dbReference type="SUPFAM" id="SSF56784">
    <property type="entry name" value="HAD-like"/>
    <property type="match status" value="1"/>
</dbReference>
<dbReference type="EMBL" id="JAOYEY010000041">
    <property type="protein sequence ID" value="MCV9886646.1"/>
    <property type="molecule type" value="Genomic_DNA"/>
</dbReference>